<feature type="binding site" evidence="9">
    <location>
        <position position="227"/>
    </location>
    <ligand>
        <name>ATP</name>
        <dbReference type="ChEBI" id="CHEBI:30616"/>
    </ligand>
</feature>
<dbReference type="SUPFAM" id="SSF53633">
    <property type="entry name" value="Carbamate kinase-like"/>
    <property type="match status" value="1"/>
</dbReference>
<feature type="binding site" evidence="9">
    <location>
        <position position="119"/>
    </location>
    <ligand>
        <name>ATP</name>
        <dbReference type="ChEBI" id="CHEBI:30616"/>
    </ligand>
</feature>
<dbReference type="STRING" id="762948.HMPREF0733_11536"/>
<dbReference type="GO" id="GO:0006225">
    <property type="term" value="P:UDP biosynthetic process"/>
    <property type="evidence" value="ECO:0007669"/>
    <property type="project" value="TreeGrafter"/>
</dbReference>
<feature type="domain" description="Aspartate/glutamate/uridylate kinase" evidence="10">
    <location>
        <begin position="93"/>
        <end position="280"/>
    </location>
</feature>
<accession>A0A3S5BU53</accession>
<evidence type="ECO:0000256" key="8">
    <source>
        <dbReference type="ARBA" id="ARBA00047767"/>
    </source>
</evidence>
<comment type="similarity">
    <text evidence="2 9">Belongs to the UMP kinase family.</text>
</comment>
<dbReference type="HAMAP" id="MF_01220_B">
    <property type="entry name" value="PyrH_B"/>
    <property type="match status" value="1"/>
</dbReference>
<keyword evidence="9" id="KW-0963">Cytoplasm</keyword>
<dbReference type="CDD" id="cd04254">
    <property type="entry name" value="AAK_UMPK-PyrH-Ec"/>
    <property type="match status" value="1"/>
</dbReference>
<dbReference type="AlphaFoldDB" id="A0A3S5BU53"/>
<dbReference type="InterPro" id="IPR036393">
    <property type="entry name" value="AceGlu_kinase-like_sf"/>
</dbReference>
<comment type="function">
    <text evidence="9">Catalyzes the reversible phosphorylation of UMP to UDP.</text>
</comment>
<dbReference type="Pfam" id="PF00696">
    <property type="entry name" value="AA_kinase"/>
    <property type="match status" value="1"/>
</dbReference>
<feature type="binding site" evidence="9">
    <location>
        <begin position="199"/>
        <end position="206"/>
    </location>
    <ligand>
        <name>UMP</name>
        <dbReference type="ChEBI" id="CHEBI:57865"/>
    </ligand>
</feature>
<dbReference type="EMBL" id="LR134521">
    <property type="protein sequence ID" value="VEJ28954.1"/>
    <property type="molecule type" value="Genomic_DNA"/>
</dbReference>
<protein>
    <recommendedName>
        <fullName evidence="9">Uridylate kinase</fullName>
        <shortName evidence="9">UK</shortName>
        <ecNumber evidence="9">2.7.4.22</ecNumber>
    </recommendedName>
    <alternativeName>
        <fullName evidence="9">Uridine monophosphate kinase</fullName>
        <shortName evidence="9">UMP kinase</shortName>
        <shortName evidence="9">UMPK</shortName>
    </alternativeName>
</protein>
<dbReference type="GO" id="GO:0005524">
    <property type="term" value="F:ATP binding"/>
    <property type="evidence" value="ECO:0007669"/>
    <property type="project" value="UniProtKB-KW"/>
</dbReference>
<dbReference type="PANTHER" id="PTHR42833">
    <property type="entry name" value="URIDYLATE KINASE"/>
    <property type="match status" value="1"/>
</dbReference>
<keyword evidence="7 9" id="KW-0665">Pyrimidine biosynthesis</keyword>
<dbReference type="InterPro" id="IPR015963">
    <property type="entry name" value="Uridylate_kinase_bac"/>
</dbReference>
<evidence type="ECO:0000313" key="11">
    <source>
        <dbReference type="EMBL" id="VEJ28954.1"/>
    </source>
</evidence>
<evidence type="ECO:0000256" key="7">
    <source>
        <dbReference type="ARBA" id="ARBA00022975"/>
    </source>
</evidence>
<organism evidence="11 12">
    <name type="scientific">Rothia dentocariosa</name>
    <dbReference type="NCBI Taxonomy" id="2047"/>
    <lineage>
        <taxon>Bacteria</taxon>
        <taxon>Bacillati</taxon>
        <taxon>Actinomycetota</taxon>
        <taxon>Actinomycetes</taxon>
        <taxon>Micrococcales</taxon>
        <taxon>Micrococcaceae</taxon>
        <taxon>Rothia</taxon>
    </lineage>
</organism>
<comment type="caution">
    <text evidence="9">Lacks conserved residue(s) required for the propagation of feature annotation.</text>
</comment>
<feature type="binding site" evidence="9">
    <location>
        <position position="138"/>
    </location>
    <ligand>
        <name>UMP</name>
        <dbReference type="ChEBI" id="CHEBI:57865"/>
    </ligand>
</feature>
<evidence type="ECO:0000256" key="3">
    <source>
        <dbReference type="ARBA" id="ARBA00022679"/>
    </source>
</evidence>
<feature type="binding site" evidence="9">
    <location>
        <position position="233"/>
    </location>
    <ligand>
        <name>ATP</name>
        <dbReference type="ChEBI" id="CHEBI:30616"/>
    </ligand>
</feature>
<dbReference type="GO" id="GO:0044210">
    <property type="term" value="P:'de novo' CTP biosynthetic process"/>
    <property type="evidence" value="ECO:0007669"/>
    <property type="project" value="UniProtKB-UniRule"/>
</dbReference>
<dbReference type="GO" id="GO:0033862">
    <property type="term" value="F:UMP kinase activity"/>
    <property type="evidence" value="ECO:0007669"/>
    <property type="project" value="UniProtKB-EC"/>
</dbReference>
<keyword evidence="4 9" id="KW-0547">Nucleotide-binding</keyword>
<comment type="catalytic activity">
    <reaction evidence="8 9">
        <text>UMP + ATP = UDP + ADP</text>
        <dbReference type="Rhea" id="RHEA:24400"/>
        <dbReference type="ChEBI" id="CHEBI:30616"/>
        <dbReference type="ChEBI" id="CHEBI:57865"/>
        <dbReference type="ChEBI" id="CHEBI:58223"/>
        <dbReference type="ChEBI" id="CHEBI:456216"/>
        <dbReference type="EC" id="2.7.4.22"/>
    </reaction>
</comment>
<dbReference type="InterPro" id="IPR001048">
    <property type="entry name" value="Asp/Glu/Uridylate_kinase"/>
</dbReference>
<evidence type="ECO:0000313" key="12">
    <source>
        <dbReference type="Proteomes" id="UP000270988"/>
    </source>
</evidence>
<dbReference type="PANTHER" id="PTHR42833:SF4">
    <property type="entry name" value="URIDYLATE KINASE PUMPKIN, CHLOROPLASTIC"/>
    <property type="match status" value="1"/>
</dbReference>
<keyword evidence="5 9" id="KW-0418">Kinase</keyword>
<evidence type="ECO:0000256" key="2">
    <source>
        <dbReference type="ARBA" id="ARBA00007614"/>
    </source>
</evidence>
<comment type="subcellular location">
    <subcellularLocation>
        <location evidence="9">Cytoplasm</location>
    </subcellularLocation>
</comment>
<keyword evidence="6 9" id="KW-0067">ATP-binding</keyword>
<evidence type="ECO:0000259" key="10">
    <source>
        <dbReference type="Pfam" id="PF00696"/>
    </source>
</evidence>
<evidence type="ECO:0000256" key="5">
    <source>
        <dbReference type="ARBA" id="ARBA00022777"/>
    </source>
</evidence>
<dbReference type="FunFam" id="3.40.1160.10:FF:000001">
    <property type="entry name" value="Uridylate kinase"/>
    <property type="match status" value="1"/>
</dbReference>
<dbReference type="GO" id="GO:0005737">
    <property type="term" value="C:cytoplasm"/>
    <property type="evidence" value="ECO:0007669"/>
    <property type="project" value="UniProtKB-SubCell"/>
</dbReference>
<gene>
    <name evidence="9 11" type="primary">pyrH</name>
    <name evidence="11" type="ORF">NCTC10918_00195</name>
</gene>
<proteinExistence type="inferred from homology"/>
<comment type="activity regulation">
    <text evidence="9">Inhibited by UTP.</text>
</comment>
<dbReference type="EC" id="2.7.4.22" evidence="9"/>
<feature type="binding site" evidence="9">
    <location>
        <position position="118"/>
    </location>
    <ligand>
        <name>UMP</name>
        <dbReference type="ChEBI" id="CHEBI:57865"/>
    </ligand>
</feature>
<name>A0A3S5BU53_9MICC</name>
<evidence type="ECO:0000256" key="1">
    <source>
        <dbReference type="ARBA" id="ARBA00004791"/>
    </source>
</evidence>
<feature type="binding site" evidence="9">
    <location>
        <position position="123"/>
    </location>
    <ligand>
        <name>ATP</name>
        <dbReference type="ChEBI" id="CHEBI:30616"/>
    </ligand>
</feature>
<keyword evidence="3 9" id="KW-0808">Transferase</keyword>
<dbReference type="UniPathway" id="UPA00159">
    <property type="reaction ID" value="UER00275"/>
</dbReference>
<dbReference type="Proteomes" id="UP000270988">
    <property type="component" value="Chromosome"/>
</dbReference>
<comment type="pathway">
    <text evidence="1 9">Pyrimidine metabolism; CTP biosynthesis via de novo pathway; UDP from UMP (UMPK route): step 1/1.</text>
</comment>
<feature type="binding site" evidence="9">
    <location>
        <position position="236"/>
    </location>
    <ligand>
        <name>ATP</name>
        <dbReference type="ChEBI" id="CHEBI:30616"/>
    </ligand>
</feature>
<evidence type="ECO:0000256" key="4">
    <source>
        <dbReference type="ARBA" id="ARBA00022741"/>
    </source>
</evidence>
<dbReference type="NCBIfam" id="TIGR02075">
    <property type="entry name" value="pyrH_bact"/>
    <property type="match status" value="1"/>
</dbReference>
<comment type="subunit">
    <text evidence="9">Homohexamer.</text>
</comment>
<reference evidence="11 12" key="1">
    <citation type="submission" date="2018-12" db="EMBL/GenBank/DDBJ databases">
        <authorList>
            <consortium name="Pathogen Informatics"/>
        </authorList>
    </citation>
    <scope>NUCLEOTIDE SEQUENCE [LARGE SCALE GENOMIC DNA]</scope>
    <source>
        <strain evidence="11 12">NCTC10918</strain>
    </source>
</reference>
<dbReference type="Gene3D" id="3.40.1160.10">
    <property type="entry name" value="Acetylglutamate kinase-like"/>
    <property type="match status" value="1"/>
</dbReference>
<sequence length="303" mass="33637">MPGALSLSISTPSGMPNEGEKYRRVYHRQCSRSVSLIRTIECSPRYQHKFYPLEGIYDRLAHAPNPSRRHRSSPCSTQALRRSFRWGEVGISTGVVRNIAQQIAATVGKVETSIVIGGGNFFRGAELSQAGMDRSRADYMGMLGTVMNSLALQDFLEQEGIDTRVQSAITMPQVAETYIPRRAIRHMQKDRVVIFGAGAGLPYFSTDTVAAQRALEIHADEVLVAKNGVDGIYTADPNKDPQAERLYNLTYDEAMQRNIRVLDQTAFSLCRDNNVTMRVFGMQGEGNVTRAILGEKMGTLVTR</sequence>
<evidence type="ECO:0000256" key="6">
    <source>
        <dbReference type="ARBA" id="ARBA00022840"/>
    </source>
</evidence>
<evidence type="ECO:0000256" key="9">
    <source>
        <dbReference type="HAMAP-Rule" id="MF_01220"/>
    </source>
</evidence>